<gene>
    <name evidence="8" type="ORF">ENX07_05025</name>
</gene>
<dbReference type="Pfam" id="PF04085">
    <property type="entry name" value="MreC"/>
    <property type="match status" value="1"/>
</dbReference>
<keyword evidence="6" id="KW-0812">Transmembrane</keyword>
<dbReference type="PANTHER" id="PTHR34138:SF1">
    <property type="entry name" value="CELL SHAPE-DETERMINING PROTEIN MREC"/>
    <property type="match status" value="1"/>
</dbReference>
<keyword evidence="6" id="KW-1133">Transmembrane helix</keyword>
<feature type="domain" description="Rod shape-determining protein MreC beta-barrel core" evidence="7">
    <location>
        <begin position="146"/>
        <end position="288"/>
    </location>
</feature>
<feature type="coiled-coil region" evidence="5">
    <location>
        <begin position="91"/>
        <end position="118"/>
    </location>
</feature>
<accession>A0A7C3YT23</accession>
<dbReference type="InterPro" id="IPR042175">
    <property type="entry name" value="Cell/Rod_MreC_2"/>
</dbReference>
<dbReference type="GO" id="GO:0008360">
    <property type="term" value="P:regulation of cell shape"/>
    <property type="evidence" value="ECO:0007669"/>
    <property type="project" value="UniProtKB-KW"/>
</dbReference>
<dbReference type="InterPro" id="IPR007221">
    <property type="entry name" value="MreC"/>
</dbReference>
<organism evidence="8">
    <name type="scientific">candidate division WOR-3 bacterium</name>
    <dbReference type="NCBI Taxonomy" id="2052148"/>
    <lineage>
        <taxon>Bacteria</taxon>
        <taxon>Bacteria division WOR-3</taxon>
    </lineage>
</organism>
<proteinExistence type="inferred from homology"/>
<dbReference type="PANTHER" id="PTHR34138">
    <property type="entry name" value="CELL SHAPE-DETERMINING PROTEIN MREC"/>
    <property type="match status" value="1"/>
</dbReference>
<dbReference type="AlphaFoldDB" id="A0A7C3YT23"/>
<evidence type="ECO:0000256" key="2">
    <source>
        <dbReference type="ARBA" id="ARBA00013855"/>
    </source>
</evidence>
<evidence type="ECO:0000256" key="6">
    <source>
        <dbReference type="SAM" id="Phobius"/>
    </source>
</evidence>
<reference evidence="8" key="1">
    <citation type="journal article" date="2020" name="mSystems">
        <title>Genome- and Community-Level Interaction Insights into Carbon Utilization and Element Cycling Functions of Hydrothermarchaeota in Hydrothermal Sediment.</title>
        <authorList>
            <person name="Zhou Z."/>
            <person name="Liu Y."/>
            <person name="Xu W."/>
            <person name="Pan J."/>
            <person name="Luo Z.H."/>
            <person name="Li M."/>
        </authorList>
    </citation>
    <scope>NUCLEOTIDE SEQUENCE [LARGE SCALE GENOMIC DNA]</scope>
    <source>
        <strain evidence="8">SpSt-906</strain>
    </source>
</reference>
<dbReference type="InterPro" id="IPR042177">
    <property type="entry name" value="Cell/Rod_1"/>
</dbReference>
<keyword evidence="3" id="KW-0133">Cell shape</keyword>
<dbReference type="EMBL" id="DTMQ01000035">
    <property type="protein sequence ID" value="HGE99416.1"/>
    <property type="molecule type" value="Genomic_DNA"/>
</dbReference>
<evidence type="ECO:0000256" key="5">
    <source>
        <dbReference type="SAM" id="Coils"/>
    </source>
</evidence>
<keyword evidence="6" id="KW-0472">Membrane</keyword>
<comment type="caution">
    <text evidence="8">The sequence shown here is derived from an EMBL/GenBank/DDBJ whole genome shotgun (WGS) entry which is preliminary data.</text>
</comment>
<evidence type="ECO:0000256" key="4">
    <source>
        <dbReference type="ARBA" id="ARBA00032089"/>
    </source>
</evidence>
<name>A0A7C3YT23_UNCW3</name>
<comment type="similarity">
    <text evidence="1">Belongs to the MreC family.</text>
</comment>
<sequence length="321" mass="36720">MCCLRGRKDFGRYQAIFQTISPGGRLAAQGSRNQLYALFHSSDEIMALIRRLNFTLIPILVSLFLLLAPSDWKLTLQGFTQRFFLFPPGFLQRQISLLRDLRSERDRLEKELLALTLRKMGEENFLTAPDSFSSSLLRAEIVGRDNTLKTFLVIDKGKREGVEENQTALVKEGVVGRVLKAGQFFSLVETFYSPYLKISGVCKRTQERGVVRMKKEGIKEASLIFDYVEPDAQISPGDTILTSGEGGIFPKGLKIGIVKEIKPSRQVFLDILLRPSVPIKKISSLYLLTRKEKKERLDEKREMEKLLRELELKVPEFFKIR</sequence>
<feature type="transmembrane region" description="Helical" evidence="6">
    <location>
        <begin position="52"/>
        <end position="72"/>
    </location>
</feature>
<dbReference type="InterPro" id="IPR055342">
    <property type="entry name" value="MreC_beta-barrel_core"/>
</dbReference>
<protein>
    <recommendedName>
        <fullName evidence="2">Cell shape-determining protein MreC</fullName>
    </recommendedName>
    <alternativeName>
        <fullName evidence="4">Cell shape protein MreC</fullName>
    </alternativeName>
</protein>
<evidence type="ECO:0000313" key="8">
    <source>
        <dbReference type="EMBL" id="HGE99416.1"/>
    </source>
</evidence>
<evidence type="ECO:0000256" key="3">
    <source>
        <dbReference type="ARBA" id="ARBA00022960"/>
    </source>
</evidence>
<evidence type="ECO:0000256" key="1">
    <source>
        <dbReference type="ARBA" id="ARBA00009369"/>
    </source>
</evidence>
<dbReference type="GO" id="GO:0005886">
    <property type="term" value="C:plasma membrane"/>
    <property type="evidence" value="ECO:0007669"/>
    <property type="project" value="TreeGrafter"/>
</dbReference>
<evidence type="ECO:0000259" key="7">
    <source>
        <dbReference type="Pfam" id="PF04085"/>
    </source>
</evidence>
<dbReference type="Gene3D" id="2.40.10.350">
    <property type="entry name" value="Rod shape-determining protein MreC, domain 2"/>
    <property type="match status" value="1"/>
</dbReference>
<dbReference type="Gene3D" id="2.40.10.340">
    <property type="entry name" value="Rod shape-determining protein MreC, domain 1"/>
    <property type="match status" value="1"/>
</dbReference>
<keyword evidence="5" id="KW-0175">Coiled coil</keyword>